<evidence type="ECO:0000256" key="1">
    <source>
        <dbReference type="SAM" id="Phobius"/>
    </source>
</evidence>
<dbReference type="AlphaFoldDB" id="A0A117I9W4"/>
<keyword evidence="1" id="KW-0472">Membrane</keyword>
<feature type="transmembrane region" description="Helical" evidence="1">
    <location>
        <begin position="36"/>
        <end position="65"/>
    </location>
</feature>
<accession>A0A117I9W4</accession>
<comment type="caution">
    <text evidence="2">The sequence shown here is derived from an EMBL/GenBank/DDBJ whole genome shotgun (WGS) entry which is preliminary data.</text>
</comment>
<protein>
    <submittedName>
        <fullName evidence="2">Uncharacterized protein</fullName>
    </submittedName>
</protein>
<keyword evidence="1" id="KW-1133">Transmembrane helix</keyword>
<dbReference type="EMBL" id="BCSY01000039">
    <property type="protein sequence ID" value="GAS95477.1"/>
    <property type="molecule type" value="Genomic_DNA"/>
</dbReference>
<proteinExistence type="predicted"/>
<evidence type="ECO:0000313" key="2">
    <source>
        <dbReference type="EMBL" id="GAS95477.1"/>
    </source>
</evidence>
<dbReference type="Proteomes" id="UP000069443">
    <property type="component" value="Unassembled WGS sequence"/>
</dbReference>
<reference evidence="3" key="1">
    <citation type="journal article" date="2016" name="Genome Announc.">
        <title>Draft Genome Sequences of Five Rapidly Growing Mycobacterium Species, M. thermoresistibile, M. fortuitum subsp. acetamidolyticum, M. canariasense, M. brisbanense, and M. novocastrense.</title>
        <authorList>
            <person name="Katahira K."/>
            <person name="Ogura Y."/>
            <person name="Gotoh Y."/>
            <person name="Hayashi T."/>
        </authorList>
    </citation>
    <scope>NUCLEOTIDE SEQUENCE [LARGE SCALE GENOMIC DNA]</scope>
    <source>
        <strain evidence="3">JCM15298</strain>
    </source>
</reference>
<evidence type="ECO:0000313" key="3">
    <source>
        <dbReference type="Proteomes" id="UP000069443"/>
    </source>
</evidence>
<reference evidence="3" key="2">
    <citation type="submission" date="2016-02" db="EMBL/GenBank/DDBJ databases">
        <title>Draft genome sequence of five rapidly growing Mycobacterium species.</title>
        <authorList>
            <person name="Katahira K."/>
            <person name="Gotou Y."/>
            <person name="Iida K."/>
            <person name="Ogura Y."/>
            <person name="Hayashi T."/>
        </authorList>
    </citation>
    <scope>NUCLEOTIDE SEQUENCE [LARGE SCALE GENOMIC DNA]</scope>
    <source>
        <strain evidence="3">JCM15298</strain>
    </source>
</reference>
<sequence>MNTYLFIAAVAFVALWLAMAWTVCTDAANGAGLMALSFIPLFTIGVAMVAVAWPAALVTAAIFFLTRVP</sequence>
<name>A0A117I9W4_MYCCR</name>
<dbReference type="STRING" id="228230.RMCC_2443"/>
<keyword evidence="1" id="KW-0812">Transmembrane</keyword>
<gene>
    <name evidence="2" type="ORF">RMCC_2443</name>
</gene>
<organism evidence="2 3">
    <name type="scientific">Mycolicibacterium canariasense</name>
    <name type="common">Mycobacterium canariasense</name>
    <dbReference type="NCBI Taxonomy" id="228230"/>
    <lineage>
        <taxon>Bacteria</taxon>
        <taxon>Bacillati</taxon>
        <taxon>Actinomycetota</taxon>
        <taxon>Actinomycetes</taxon>
        <taxon>Mycobacteriales</taxon>
        <taxon>Mycobacteriaceae</taxon>
        <taxon>Mycolicibacterium</taxon>
    </lineage>
</organism>
<keyword evidence="3" id="KW-1185">Reference proteome</keyword>